<gene>
    <name evidence="2" type="ORF">Q2T77_37005</name>
</gene>
<evidence type="ECO:0000256" key="1">
    <source>
        <dbReference type="SAM" id="Phobius"/>
    </source>
</evidence>
<feature type="transmembrane region" description="Helical" evidence="1">
    <location>
        <begin position="7"/>
        <end position="26"/>
    </location>
</feature>
<sequence length="161" mass="16765">MSLPSIGLVVLIGVIGTAVMDMWLLILSRLGVSTTDWRLVGRWVGQMAQGRFAHASIAEAAPVRGEHSLGWLMHYGVGIAYAAALVAVMGADWAGQPTILHALAFGLVTAAVPLFVMQPAMGSGFAGSNTKAPVWNCVRTIANHAVFGAGLYVAAAGIAYF</sequence>
<feature type="transmembrane region" description="Helical" evidence="1">
    <location>
        <begin position="141"/>
        <end position="160"/>
    </location>
</feature>
<dbReference type="EMBL" id="JAUKVY010000050">
    <property type="protein sequence ID" value="MDO1537845.1"/>
    <property type="molecule type" value="Genomic_DNA"/>
</dbReference>
<comment type="caution">
    <text evidence="2">The sequence shown here is derived from an EMBL/GenBank/DDBJ whole genome shotgun (WGS) entry which is preliminary data.</text>
</comment>
<proteinExistence type="predicted"/>
<keyword evidence="3" id="KW-1185">Reference proteome</keyword>
<feature type="transmembrane region" description="Helical" evidence="1">
    <location>
        <begin position="72"/>
        <end position="91"/>
    </location>
</feature>
<name>A0ABT8SGC0_9BURK</name>
<organism evidence="2 3">
    <name type="scientific">Variovorax ginsengisoli</name>
    <dbReference type="NCBI Taxonomy" id="363844"/>
    <lineage>
        <taxon>Bacteria</taxon>
        <taxon>Pseudomonadati</taxon>
        <taxon>Pseudomonadota</taxon>
        <taxon>Betaproteobacteria</taxon>
        <taxon>Burkholderiales</taxon>
        <taxon>Comamonadaceae</taxon>
        <taxon>Variovorax</taxon>
    </lineage>
</organism>
<feature type="transmembrane region" description="Helical" evidence="1">
    <location>
        <begin position="98"/>
        <end position="121"/>
    </location>
</feature>
<dbReference type="Pfam" id="PF11158">
    <property type="entry name" value="DUF2938"/>
    <property type="match status" value="1"/>
</dbReference>
<keyword evidence="1" id="KW-0812">Transmembrane</keyword>
<evidence type="ECO:0000313" key="3">
    <source>
        <dbReference type="Proteomes" id="UP001169027"/>
    </source>
</evidence>
<keyword evidence="1" id="KW-1133">Transmembrane helix</keyword>
<evidence type="ECO:0000313" key="2">
    <source>
        <dbReference type="EMBL" id="MDO1537845.1"/>
    </source>
</evidence>
<keyword evidence="1" id="KW-0472">Membrane</keyword>
<accession>A0ABT8SGC0</accession>
<dbReference type="Proteomes" id="UP001169027">
    <property type="component" value="Unassembled WGS sequence"/>
</dbReference>
<reference evidence="2" key="1">
    <citation type="submission" date="2023-06" db="EMBL/GenBank/DDBJ databases">
        <authorList>
            <person name="Jiang Y."/>
            <person name="Liu Q."/>
        </authorList>
    </citation>
    <scope>NUCLEOTIDE SEQUENCE</scope>
    <source>
        <strain evidence="2">CGMCC 1.12090</strain>
    </source>
</reference>
<dbReference type="InterPro" id="IPR021329">
    <property type="entry name" value="DUF2938"/>
</dbReference>
<protein>
    <submittedName>
        <fullName evidence="2">DUF2938 domain-containing protein</fullName>
    </submittedName>
</protein>
<dbReference type="RefSeq" id="WP_301816269.1">
    <property type="nucleotide sequence ID" value="NZ_JAUJZH010000050.1"/>
</dbReference>